<dbReference type="RefSeq" id="WP_092475455.1">
    <property type="nucleotide sequence ID" value="NZ_FOHN01000002.1"/>
</dbReference>
<keyword evidence="2" id="KW-1185">Reference proteome</keyword>
<dbReference type="AlphaFoldDB" id="A0A1H9YK01"/>
<evidence type="ECO:0008006" key="3">
    <source>
        <dbReference type="Google" id="ProtNLM"/>
    </source>
</evidence>
<organism evidence="1 2">
    <name type="scientific">[Clostridium] polysaccharolyticum</name>
    <dbReference type="NCBI Taxonomy" id="29364"/>
    <lineage>
        <taxon>Bacteria</taxon>
        <taxon>Bacillati</taxon>
        <taxon>Bacillota</taxon>
        <taxon>Clostridia</taxon>
        <taxon>Lachnospirales</taxon>
        <taxon>Lachnospiraceae</taxon>
    </lineage>
</organism>
<evidence type="ECO:0000313" key="1">
    <source>
        <dbReference type="EMBL" id="SES69394.1"/>
    </source>
</evidence>
<name>A0A1H9YK01_9FIRM</name>
<accession>A0A1H9YK01</accession>
<dbReference type="EMBL" id="FOHN01000002">
    <property type="protein sequence ID" value="SES69394.1"/>
    <property type="molecule type" value="Genomic_DNA"/>
</dbReference>
<proteinExistence type="predicted"/>
<sequence>MPKIKLSEQEEKDRRARACIAKNMELNGLNDESVAIKLHVTKRTFQNKKKRPGTFTLAELRKLSEVFKLSDEDKLQLI</sequence>
<reference evidence="1 2" key="1">
    <citation type="submission" date="2016-10" db="EMBL/GenBank/DDBJ databases">
        <authorList>
            <person name="de Groot N.N."/>
        </authorList>
    </citation>
    <scope>NUCLEOTIDE SEQUENCE [LARGE SCALE GENOMIC DNA]</scope>
    <source>
        <strain evidence="1 2">DSM 1801</strain>
    </source>
</reference>
<evidence type="ECO:0000313" key="2">
    <source>
        <dbReference type="Proteomes" id="UP000199800"/>
    </source>
</evidence>
<protein>
    <recommendedName>
        <fullName evidence="3">HTH cro/C1-type domain-containing protein</fullName>
    </recommendedName>
</protein>
<dbReference type="STRING" id="29364.SAMN04487772_10261"/>
<gene>
    <name evidence="1" type="ORF">SAMN04487772_10261</name>
</gene>
<dbReference type="Proteomes" id="UP000199800">
    <property type="component" value="Unassembled WGS sequence"/>
</dbReference>
<dbReference type="OrthoDB" id="1987560at2"/>